<dbReference type="Proteomes" id="UP001152523">
    <property type="component" value="Unassembled WGS sequence"/>
</dbReference>
<sequence>MKAKVWADGRTWMSGGWMHLCRWNLVEKNARLICEFLPREEGKDDVVLRVTAIVR</sequence>
<gene>
    <name evidence="1" type="ORF">CEPIT_LOCUS39508</name>
</gene>
<protein>
    <submittedName>
        <fullName evidence="1">Uncharacterized protein</fullName>
    </submittedName>
</protein>
<dbReference type="EMBL" id="CAMAPF010001034">
    <property type="protein sequence ID" value="CAH9141930.1"/>
    <property type="molecule type" value="Genomic_DNA"/>
</dbReference>
<reference evidence="1" key="1">
    <citation type="submission" date="2022-07" db="EMBL/GenBank/DDBJ databases">
        <authorList>
            <person name="Macas J."/>
            <person name="Novak P."/>
            <person name="Neumann P."/>
        </authorList>
    </citation>
    <scope>NUCLEOTIDE SEQUENCE</scope>
</reference>
<evidence type="ECO:0000313" key="1">
    <source>
        <dbReference type="EMBL" id="CAH9141930.1"/>
    </source>
</evidence>
<name>A0AAV0G3V0_9ASTE</name>
<comment type="caution">
    <text evidence="1">The sequence shown here is derived from an EMBL/GenBank/DDBJ whole genome shotgun (WGS) entry which is preliminary data.</text>
</comment>
<proteinExistence type="predicted"/>
<keyword evidence="2" id="KW-1185">Reference proteome</keyword>
<organism evidence="1 2">
    <name type="scientific">Cuscuta epithymum</name>
    <dbReference type="NCBI Taxonomy" id="186058"/>
    <lineage>
        <taxon>Eukaryota</taxon>
        <taxon>Viridiplantae</taxon>
        <taxon>Streptophyta</taxon>
        <taxon>Embryophyta</taxon>
        <taxon>Tracheophyta</taxon>
        <taxon>Spermatophyta</taxon>
        <taxon>Magnoliopsida</taxon>
        <taxon>eudicotyledons</taxon>
        <taxon>Gunneridae</taxon>
        <taxon>Pentapetalae</taxon>
        <taxon>asterids</taxon>
        <taxon>lamiids</taxon>
        <taxon>Solanales</taxon>
        <taxon>Convolvulaceae</taxon>
        <taxon>Cuscuteae</taxon>
        <taxon>Cuscuta</taxon>
        <taxon>Cuscuta subgen. Cuscuta</taxon>
    </lineage>
</organism>
<evidence type="ECO:0000313" key="2">
    <source>
        <dbReference type="Proteomes" id="UP001152523"/>
    </source>
</evidence>
<feature type="non-terminal residue" evidence="1">
    <location>
        <position position="55"/>
    </location>
</feature>
<dbReference type="AlphaFoldDB" id="A0AAV0G3V0"/>
<accession>A0AAV0G3V0</accession>